<protein>
    <submittedName>
        <fullName evidence="4">FAD-dependent oxidoreductase</fullName>
    </submittedName>
</protein>
<gene>
    <name evidence="4" type="ORF">ACFSKK_18245</name>
</gene>
<dbReference type="EMBL" id="JBHUIK010000004">
    <property type="protein sequence ID" value="MFD2215629.1"/>
    <property type="molecule type" value="Genomic_DNA"/>
</dbReference>
<dbReference type="PANTHER" id="PTHR13789:SF309">
    <property type="entry name" value="PUTATIVE (AFU_ORTHOLOGUE AFUA_6G14510)-RELATED"/>
    <property type="match status" value="1"/>
</dbReference>
<comment type="caution">
    <text evidence="4">The sequence shown here is derived from an EMBL/GenBank/DDBJ whole genome shotgun (WGS) entry which is preliminary data.</text>
</comment>
<dbReference type="SUPFAM" id="SSF51905">
    <property type="entry name" value="FAD/NAD(P)-binding domain"/>
    <property type="match status" value="1"/>
</dbReference>
<dbReference type="InterPro" id="IPR036188">
    <property type="entry name" value="FAD/NAD-bd_sf"/>
</dbReference>
<evidence type="ECO:0000256" key="1">
    <source>
        <dbReference type="ARBA" id="ARBA00023002"/>
    </source>
</evidence>
<dbReference type="Pfam" id="PF01494">
    <property type="entry name" value="FAD_binding_3"/>
    <property type="match status" value="1"/>
</dbReference>
<evidence type="ECO:0000313" key="5">
    <source>
        <dbReference type="Proteomes" id="UP001597318"/>
    </source>
</evidence>
<dbReference type="Proteomes" id="UP001597318">
    <property type="component" value="Unassembled WGS sequence"/>
</dbReference>
<dbReference type="PRINTS" id="PR00420">
    <property type="entry name" value="RNGMNOXGNASE"/>
</dbReference>
<sequence>MEHKAIIIGGGIAGLAMALFLKKADIESVVYEQAQVYGKVGGHFVIHPSGVQMIEMLGLGEELKKNSHHLIDFAVLDKENNPLFEEEVEAELELEDMPYLINIARFHLINVLYKEAIKQGINIQFGKRLRGFTQDEEGVNVTFEDGTDDFGSILIGADGVRSKTRELLFPFPANPLKYLGKTGVYGMIETEKLGEFKEYFTTDTSLIYFHDNFNFFVSKHHPTDEEISWSLISTEPRKIAKKDFEGKPIEELKVDLAARFEGWEMPIQQLIEATDNIIAKQLYRIDLMEHYSHGRVVLIGDALHTADPNAGMGTTLAFEDAMYLAKMLRDHDYEDAFYYFEHDRKSRAEKVFHSANLLDNLEFDNVEDYAFFNDGVEANWDK</sequence>
<reference evidence="5" key="1">
    <citation type="journal article" date="2019" name="Int. J. Syst. Evol. Microbiol.">
        <title>The Global Catalogue of Microorganisms (GCM) 10K type strain sequencing project: providing services to taxonomists for standard genome sequencing and annotation.</title>
        <authorList>
            <consortium name="The Broad Institute Genomics Platform"/>
            <consortium name="The Broad Institute Genome Sequencing Center for Infectious Disease"/>
            <person name="Wu L."/>
            <person name="Ma J."/>
        </authorList>
    </citation>
    <scope>NUCLEOTIDE SEQUENCE [LARGE SCALE GENOMIC DNA]</scope>
    <source>
        <strain evidence="5">CGMCC 1.15474</strain>
    </source>
</reference>
<dbReference type="Gene3D" id="3.50.50.60">
    <property type="entry name" value="FAD/NAD(P)-binding domain"/>
    <property type="match status" value="1"/>
</dbReference>
<dbReference type="PANTHER" id="PTHR13789">
    <property type="entry name" value="MONOOXYGENASE"/>
    <property type="match status" value="1"/>
</dbReference>
<dbReference type="RefSeq" id="WP_247340372.1">
    <property type="nucleotide sequence ID" value="NZ_CP095550.1"/>
</dbReference>
<keyword evidence="1" id="KW-0560">Oxidoreductase</keyword>
<accession>A0ABW5C313</accession>
<evidence type="ECO:0000256" key="2">
    <source>
        <dbReference type="ARBA" id="ARBA00023033"/>
    </source>
</evidence>
<keyword evidence="2" id="KW-0503">Monooxygenase</keyword>
<feature type="domain" description="FAD-binding" evidence="3">
    <location>
        <begin position="4"/>
        <end position="351"/>
    </location>
</feature>
<name>A0ABW5C313_9BACI</name>
<keyword evidence="5" id="KW-1185">Reference proteome</keyword>
<evidence type="ECO:0000313" key="4">
    <source>
        <dbReference type="EMBL" id="MFD2215629.1"/>
    </source>
</evidence>
<dbReference type="InterPro" id="IPR050493">
    <property type="entry name" value="FAD-dep_Monooxygenase_BioMet"/>
</dbReference>
<proteinExistence type="predicted"/>
<organism evidence="4 5">
    <name type="scientific">Metabacillus endolithicus</name>
    <dbReference type="NCBI Taxonomy" id="1535204"/>
    <lineage>
        <taxon>Bacteria</taxon>
        <taxon>Bacillati</taxon>
        <taxon>Bacillota</taxon>
        <taxon>Bacilli</taxon>
        <taxon>Bacillales</taxon>
        <taxon>Bacillaceae</taxon>
        <taxon>Metabacillus</taxon>
    </lineage>
</organism>
<dbReference type="InterPro" id="IPR002938">
    <property type="entry name" value="FAD-bd"/>
</dbReference>
<evidence type="ECO:0000259" key="3">
    <source>
        <dbReference type="Pfam" id="PF01494"/>
    </source>
</evidence>